<organism evidence="2 3">
    <name type="scientific">Nosema bombycis (strain CQ1 / CVCC 102059)</name>
    <name type="common">Microsporidian parasite</name>
    <name type="synonym">Pebrine of silkworm</name>
    <dbReference type="NCBI Taxonomy" id="578461"/>
    <lineage>
        <taxon>Eukaryota</taxon>
        <taxon>Fungi</taxon>
        <taxon>Fungi incertae sedis</taxon>
        <taxon>Microsporidia</taxon>
        <taxon>Nosematidae</taxon>
        <taxon>Nosema</taxon>
    </lineage>
</organism>
<dbReference type="VEuPathDB" id="MicrosporidiaDB:NBO_333g0001"/>
<sequence length="162" mass="19435">MAHCPYMKNFINLSDLNKNFKNLSVEKLENSLNEINKQQTNSEQVSDILRKLYADKNVTINNNAEFDSELQSDCSEDEKEEDIYFINDNTINVDARKNLYEYPEDYLKKYEMKSKSRKNQKPCSNWEEMDVKSVANKPKLLNFKRYVRINHKKWAFIFKKHF</sequence>
<dbReference type="AlphaFoldDB" id="R0MFK9"/>
<dbReference type="HOGENOM" id="CLU_1635882_0_0_1"/>
<evidence type="ECO:0000256" key="1">
    <source>
        <dbReference type="SAM" id="Coils"/>
    </source>
</evidence>
<feature type="coiled-coil region" evidence="1">
    <location>
        <begin position="18"/>
        <end position="45"/>
    </location>
</feature>
<reference evidence="2 3" key="1">
    <citation type="journal article" date="2013" name="BMC Genomics">
        <title>Comparative genomics of parasitic silkworm microsporidia reveal an association between genome expansion and host adaptation.</title>
        <authorList>
            <person name="Pan G."/>
            <person name="Xu J."/>
            <person name="Li T."/>
            <person name="Xia Q."/>
            <person name="Liu S.L."/>
            <person name="Zhang G."/>
            <person name="Li S."/>
            <person name="Li C."/>
            <person name="Liu H."/>
            <person name="Yang L."/>
            <person name="Liu T."/>
            <person name="Zhang X."/>
            <person name="Wu Z."/>
            <person name="Fan W."/>
            <person name="Dang X."/>
            <person name="Xiang H."/>
            <person name="Tao M."/>
            <person name="Li Y."/>
            <person name="Hu J."/>
            <person name="Li Z."/>
            <person name="Lin L."/>
            <person name="Luo J."/>
            <person name="Geng L."/>
            <person name="Wang L."/>
            <person name="Long M."/>
            <person name="Wan Y."/>
            <person name="He N."/>
            <person name="Zhang Z."/>
            <person name="Lu C."/>
            <person name="Keeling P.J."/>
            <person name="Wang J."/>
            <person name="Xiang Z."/>
            <person name="Zhou Z."/>
        </authorList>
    </citation>
    <scope>NUCLEOTIDE SEQUENCE [LARGE SCALE GENOMIC DNA]</scope>
    <source>
        <strain evidence="3">CQ1 / CVCC 102059</strain>
    </source>
</reference>
<accession>R0MFK9</accession>
<dbReference type="EMBL" id="KB909241">
    <property type="protein sequence ID" value="EOB12895.1"/>
    <property type="molecule type" value="Genomic_DNA"/>
</dbReference>
<gene>
    <name evidence="2" type="ORF">NBO_333g0001</name>
</gene>
<keyword evidence="3" id="KW-1185">Reference proteome</keyword>
<name>R0MFK9_NOSB1</name>
<evidence type="ECO:0000313" key="2">
    <source>
        <dbReference type="EMBL" id="EOB12895.1"/>
    </source>
</evidence>
<evidence type="ECO:0000313" key="3">
    <source>
        <dbReference type="Proteomes" id="UP000016927"/>
    </source>
</evidence>
<dbReference type="Proteomes" id="UP000016927">
    <property type="component" value="Unassembled WGS sequence"/>
</dbReference>
<keyword evidence="1" id="KW-0175">Coiled coil</keyword>
<dbReference type="OrthoDB" id="10620567at2759"/>
<proteinExistence type="predicted"/>
<protein>
    <submittedName>
        <fullName evidence="2">Uncharacterized protein</fullName>
    </submittedName>
</protein>